<dbReference type="InterPro" id="IPR007146">
    <property type="entry name" value="Sas10/Utp3/C1D"/>
</dbReference>
<gene>
    <name evidence="4" type="ORF">APLA_LOCUS12560</name>
    <name evidence="3" type="ORF">APLA_LOCUS4807</name>
</gene>
<dbReference type="AlphaFoldDB" id="A0A8S1AVC3"/>
<feature type="region of interest" description="Disordered" evidence="2">
    <location>
        <begin position="268"/>
        <end position="300"/>
    </location>
</feature>
<organism evidence="4 5">
    <name type="scientific">Arctia plantaginis</name>
    <name type="common">Wood tiger moth</name>
    <name type="synonym">Phalaena plantaginis</name>
    <dbReference type="NCBI Taxonomy" id="874455"/>
    <lineage>
        <taxon>Eukaryota</taxon>
        <taxon>Metazoa</taxon>
        <taxon>Ecdysozoa</taxon>
        <taxon>Arthropoda</taxon>
        <taxon>Hexapoda</taxon>
        <taxon>Insecta</taxon>
        <taxon>Pterygota</taxon>
        <taxon>Neoptera</taxon>
        <taxon>Endopterygota</taxon>
        <taxon>Lepidoptera</taxon>
        <taxon>Glossata</taxon>
        <taxon>Ditrysia</taxon>
        <taxon>Noctuoidea</taxon>
        <taxon>Erebidae</taxon>
        <taxon>Arctiinae</taxon>
        <taxon>Arctia</taxon>
    </lineage>
</organism>
<evidence type="ECO:0008006" key="7">
    <source>
        <dbReference type="Google" id="ProtNLM"/>
    </source>
</evidence>
<dbReference type="GO" id="GO:0000462">
    <property type="term" value="P:maturation of SSU-rRNA from tricistronic rRNA transcript (SSU-rRNA, 5.8S rRNA, LSU-rRNA)"/>
    <property type="evidence" value="ECO:0007669"/>
    <property type="project" value="TreeGrafter"/>
</dbReference>
<evidence type="ECO:0000313" key="3">
    <source>
        <dbReference type="EMBL" id="CAB3230936.1"/>
    </source>
</evidence>
<dbReference type="Pfam" id="PF04000">
    <property type="entry name" value="Sas10_Utp3"/>
    <property type="match status" value="1"/>
</dbReference>
<comment type="caution">
    <text evidence="4">The sequence shown here is derived from an EMBL/GenBank/DDBJ whole genome shotgun (WGS) entry which is preliminary data.</text>
</comment>
<dbReference type="EMBL" id="CADEBD010000288">
    <property type="protein sequence ID" value="CAB3230936.1"/>
    <property type="molecule type" value="Genomic_DNA"/>
</dbReference>
<evidence type="ECO:0000313" key="6">
    <source>
        <dbReference type="Proteomes" id="UP000494256"/>
    </source>
</evidence>
<comment type="similarity">
    <text evidence="1">Belongs to the SAS10 family.</text>
</comment>
<dbReference type="GO" id="GO:0032040">
    <property type="term" value="C:small-subunit processome"/>
    <property type="evidence" value="ECO:0007669"/>
    <property type="project" value="TreeGrafter"/>
</dbReference>
<dbReference type="PANTHER" id="PTHR13237:SF9">
    <property type="entry name" value="NEUROGUIDIN"/>
    <property type="match status" value="1"/>
</dbReference>
<proteinExistence type="inferred from homology"/>
<evidence type="ECO:0000313" key="4">
    <source>
        <dbReference type="EMBL" id="CAB3250132.1"/>
    </source>
</evidence>
<dbReference type="OrthoDB" id="203440at2759"/>
<accession>A0A8S1AVC3</accession>
<reference evidence="5 6" key="1">
    <citation type="submission" date="2020-04" db="EMBL/GenBank/DDBJ databases">
        <authorList>
            <person name="Wallbank WR R."/>
            <person name="Pardo Diaz C."/>
            <person name="Kozak K."/>
            <person name="Martin S."/>
            <person name="Jiggins C."/>
            <person name="Moest M."/>
            <person name="Warren A I."/>
            <person name="Byers J.R.P. K."/>
            <person name="Montejo-Kovacevich G."/>
            <person name="Yen C E."/>
        </authorList>
    </citation>
    <scope>NUCLEOTIDE SEQUENCE [LARGE SCALE GENOMIC DNA]</scope>
</reference>
<feature type="region of interest" description="Disordered" evidence="2">
    <location>
        <begin position="126"/>
        <end position="168"/>
    </location>
</feature>
<dbReference type="PANTHER" id="PTHR13237">
    <property type="entry name" value="SOMETHING ABOUT SILENCING PROTEIN 10-RELATED"/>
    <property type="match status" value="1"/>
</dbReference>
<sequence length="300" mass="34014">MVQASDEMEQPDLPQAVKLLKEMNTNVQQVSQLVDNMLVRVKSGELSTDKGLSFLEMKYQMLLSYLINLTYIVLRKSSGEKIDSDPAIDRLIEIRTVLEKIRPIDSKLKYQIDKLVKTVVVGGATEDDPQSFHANPANLVSKIDNSEDESSGLSDNGEDKKDKSTKSNIYVPPKLAAVHFDAHTSRVDSEKKSKEKSRNENLNASIMRELREEYSEAPLEVSTGNHVKQSISKFEQEKTEYEENYLTRLPVTKAEKNRRKKLSTVGMIADEITGASSNRNSRKHKLKSKKGKSFKRKRTH</sequence>
<dbReference type="Proteomes" id="UP000494256">
    <property type="component" value="Unassembled WGS sequence"/>
</dbReference>
<feature type="compositionally biased region" description="Basic and acidic residues" evidence="2">
    <location>
        <begin position="183"/>
        <end position="199"/>
    </location>
</feature>
<feature type="region of interest" description="Disordered" evidence="2">
    <location>
        <begin position="183"/>
        <end position="203"/>
    </location>
</feature>
<evidence type="ECO:0000256" key="2">
    <source>
        <dbReference type="SAM" id="MobiDB-lite"/>
    </source>
</evidence>
<name>A0A8S1AVC3_ARCPL</name>
<dbReference type="EMBL" id="CADEBC010000540">
    <property type="protein sequence ID" value="CAB3250132.1"/>
    <property type="molecule type" value="Genomic_DNA"/>
</dbReference>
<evidence type="ECO:0000256" key="1">
    <source>
        <dbReference type="ARBA" id="ARBA00010979"/>
    </source>
</evidence>
<protein>
    <recommendedName>
        <fullName evidence="7">Neuroguidin</fullName>
    </recommendedName>
</protein>
<keyword evidence="5" id="KW-1185">Reference proteome</keyword>
<dbReference type="Proteomes" id="UP000494106">
    <property type="component" value="Unassembled WGS sequence"/>
</dbReference>
<evidence type="ECO:0000313" key="5">
    <source>
        <dbReference type="Proteomes" id="UP000494106"/>
    </source>
</evidence>
<feature type="compositionally biased region" description="Basic residues" evidence="2">
    <location>
        <begin position="280"/>
        <end position="300"/>
    </location>
</feature>